<comment type="caution">
    <text evidence="2">The sequence shown here is derived from an EMBL/GenBank/DDBJ whole genome shotgun (WGS) entry which is preliminary data.</text>
</comment>
<sequence>MTRTLCLAQEPEADALLSASPLAVLFGMMLDQQIPMEKAFKGPKVIADRLGTLDVHRIAEMDPEEFAAIASTPPAIHRFPGSMAKRLQELSRFLVEHYDGDVEAVWTAGRPKPNGAEVLRRLKELPGFGDQKARIFLALLGKQLGVRPTGWREAAGAYGEAKSRRSVADVIDGKTLAEVRDFKKAVKAAAKNG</sequence>
<dbReference type="Proteomes" id="UP000323454">
    <property type="component" value="Unassembled WGS sequence"/>
</dbReference>
<dbReference type="GO" id="GO:0003824">
    <property type="term" value="F:catalytic activity"/>
    <property type="evidence" value="ECO:0007669"/>
    <property type="project" value="InterPro"/>
</dbReference>
<organism evidence="2 3">
    <name type="scientific">Solihabitans fulvus</name>
    <dbReference type="NCBI Taxonomy" id="1892852"/>
    <lineage>
        <taxon>Bacteria</taxon>
        <taxon>Bacillati</taxon>
        <taxon>Actinomycetota</taxon>
        <taxon>Actinomycetes</taxon>
        <taxon>Pseudonocardiales</taxon>
        <taxon>Pseudonocardiaceae</taxon>
        <taxon>Solihabitans</taxon>
    </lineage>
</organism>
<dbReference type="OrthoDB" id="1492580at2"/>
<dbReference type="NCBIfam" id="TIGR03252">
    <property type="entry name" value="HhH-GPD-type base excision DNA repair protein"/>
    <property type="match status" value="1"/>
</dbReference>
<dbReference type="InterPro" id="IPR003265">
    <property type="entry name" value="HhH-GPD_domain"/>
</dbReference>
<dbReference type="EMBL" id="VUOB01000010">
    <property type="protein sequence ID" value="KAA2264599.1"/>
    <property type="molecule type" value="Genomic_DNA"/>
</dbReference>
<accession>A0A5B2XP02</accession>
<feature type="domain" description="HhH-GPD" evidence="1">
    <location>
        <begin position="27"/>
        <end position="120"/>
    </location>
</feature>
<evidence type="ECO:0000259" key="1">
    <source>
        <dbReference type="Pfam" id="PF00730"/>
    </source>
</evidence>
<name>A0A5B2XP02_9PSEU</name>
<dbReference type="InterPro" id="IPR017658">
    <property type="entry name" value="HhH-GPD_base_excis"/>
</dbReference>
<reference evidence="2 3" key="2">
    <citation type="submission" date="2019-09" db="EMBL/GenBank/DDBJ databases">
        <authorList>
            <person name="Jin C."/>
        </authorList>
    </citation>
    <scope>NUCLEOTIDE SEQUENCE [LARGE SCALE GENOMIC DNA]</scope>
    <source>
        <strain evidence="2 3">AN110305</strain>
    </source>
</reference>
<dbReference type="GO" id="GO:0006284">
    <property type="term" value="P:base-excision repair"/>
    <property type="evidence" value="ECO:0007669"/>
    <property type="project" value="InterPro"/>
</dbReference>
<proteinExistence type="predicted"/>
<protein>
    <submittedName>
        <fullName evidence="2">Fe-S cluster assembly protein HesB</fullName>
    </submittedName>
</protein>
<dbReference type="Pfam" id="PF00730">
    <property type="entry name" value="HhH-GPD"/>
    <property type="match status" value="1"/>
</dbReference>
<dbReference type="SUPFAM" id="SSF48150">
    <property type="entry name" value="DNA-glycosylase"/>
    <property type="match status" value="1"/>
</dbReference>
<evidence type="ECO:0000313" key="2">
    <source>
        <dbReference type="EMBL" id="KAA2264599.1"/>
    </source>
</evidence>
<gene>
    <name evidence="2" type="ORF">F0L68_05710</name>
</gene>
<dbReference type="RefSeq" id="WP_149848403.1">
    <property type="nucleotide sequence ID" value="NZ_VUOB01000010.1"/>
</dbReference>
<dbReference type="AlphaFoldDB" id="A0A5B2XP02"/>
<dbReference type="Gene3D" id="1.10.340.30">
    <property type="entry name" value="Hypothetical protein, domain 2"/>
    <property type="match status" value="1"/>
</dbReference>
<dbReference type="InterPro" id="IPR011257">
    <property type="entry name" value="DNA_glycosylase"/>
</dbReference>
<keyword evidence="3" id="KW-1185">Reference proteome</keyword>
<reference evidence="2 3" key="1">
    <citation type="submission" date="2019-09" db="EMBL/GenBank/DDBJ databases">
        <title>Goodfellowia gen. nov., a new genus of the Pseudonocardineae related to Actinoalloteichus, containing Goodfellowia coeruleoviolacea gen. nov., comb. nov. gen. nov., comb. nov.</title>
        <authorList>
            <person name="Labeda D."/>
        </authorList>
    </citation>
    <scope>NUCLEOTIDE SEQUENCE [LARGE SCALE GENOMIC DNA]</scope>
    <source>
        <strain evidence="2 3">AN110305</strain>
    </source>
</reference>
<evidence type="ECO:0000313" key="3">
    <source>
        <dbReference type="Proteomes" id="UP000323454"/>
    </source>
</evidence>